<name>A0AAV7LYY5_PLEWA</name>
<dbReference type="Proteomes" id="UP001066276">
    <property type="component" value="Chromosome 10"/>
</dbReference>
<protein>
    <submittedName>
        <fullName evidence="2">Uncharacterized protein</fullName>
    </submittedName>
</protein>
<evidence type="ECO:0000256" key="1">
    <source>
        <dbReference type="SAM" id="MobiDB-lite"/>
    </source>
</evidence>
<proteinExistence type="predicted"/>
<accession>A0AAV7LYY5</accession>
<dbReference type="AlphaFoldDB" id="A0AAV7LYY5"/>
<reference evidence="2" key="1">
    <citation type="journal article" date="2022" name="bioRxiv">
        <title>Sequencing and chromosome-scale assembly of the giantPleurodeles waltlgenome.</title>
        <authorList>
            <person name="Brown T."/>
            <person name="Elewa A."/>
            <person name="Iarovenko S."/>
            <person name="Subramanian E."/>
            <person name="Araus A.J."/>
            <person name="Petzold A."/>
            <person name="Susuki M."/>
            <person name="Suzuki K.-i.T."/>
            <person name="Hayashi T."/>
            <person name="Toyoda A."/>
            <person name="Oliveira C."/>
            <person name="Osipova E."/>
            <person name="Leigh N.D."/>
            <person name="Simon A."/>
            <person name="Yun M.H."/>
        </authorList>
    </citation>
    <scope>NUCLEOTIDE SEQUENCE</scope>
    <source>
        <strain evidence="2">20211129_DDA</strain>
        <tissue evidence="2">Liver</tissue>
    </source>
</reference>
<evidence type="ECO:0000313" key="2">
    <source>
        <dbReference type="EMBL" id="KAJ1096143.1"/>
    </source>
</evidence>
<comment type="caution">
    <text evidence="2">The sequence shown here is derived from an EMBL/GenBank/DDBJ whole genome shotgun (WGS) entry which is preliminary data.</text>
</comment>
<evidence type="ECO:0000313" key="3">
    <source>
        <dbReference type="Proteomes" id="UP001066276"/>
    </source>
</evidence>
<organism evidence="2 3">
    <name type="scientific">Pleurodeles waltl</name>
    <name type="common">Iberian ribbed newt</name>
    <dbReference type="NCBI Taxonomy" id="8319"/>
    <lineage>
        <taxon>Eukaryota</taxon>
        <taxon>Metazoa</taxon>
        <taxon>Chordata</taxon>
        <taxon>Craniata</taxon>
        <taxon>Vertebrata</taxon>
        <taxon>Euteleostomi</taxon>
        <taxon>Amphibia</taxon>
        <taxon>Batrachia</taxon>
        <taxon>Caudata</taxon>
        <taxon>Salamandroidea</taxon>
        <taxon>Salamandridae</taxon>
        <taxon>Pleurodelinae</taxon>
        <taxon>Pleurodeles</taxon>
    </lineage>
</organism>
<sequence length="88" mass="9594">MHAFTSEAKRARLPPSSLPSWTGTAAAHPVAGLPACSRAGFVRVAAGTQCLLNFVQTLFWPPEREQLQKEETLLEGALSESILSFKFH</sequence>
<gene>
    <name evidence="2" type="ORF">NDU88_001287</name>
</gene>
<feature type="region of interest" description="Disordered" evidence="1">
    <location>
        <begin position="1"/>
        <end position="20"/>
    </location>
</feature>
<keyword evidence="3" id="KW-1185">Reference proteome</keyword>
<dbReference type="EMBL" id="JANPWB010000014">
    <property type="protein sequence ID" value="KAJ1096143.1"/>
    <property type="molecule type" value="Genomic_DNA"/>
</dbReference>